<organism evidence="2 3">
    <name type="scientific">Halpernia humi</name>
    <dbReference type="NCBI Taxonomy" id="493375"/>
    <lineage>
        <taxon>Bacteria</taxon>
        <taxon>Pseudomonadati</taxon>
        <taxon>Bacteroidota</taxon>
        <taxon>Flavobacteriia</taxon>
        <taxon>Flavobacteriales</taxon>
        <taxon>Weeksellaceae</taxon>
        <taxon>Chryseobacterium group</taxon>
        <taxon>Halpernia</taxon>
    </lineage>
</organism>
<proteinExistence type="predicted"/>
<name>A0A1H5SS49_9FLAO</name>
<dbReference type="AlphaFoldDB" id="A0A1H5SS49"/>
<evidence type="ECO:0008006" key="4">
    <source>
        <dbReference type="Google" id="ProtNLM"/>
    </source>
</evidence>
<keyword evidence="3" id="KW-1185">Reference proteome</keyword>
<reference evidence="3" key="1">
    <citation type="submission" date="2016-10" db="EMBL/GenBank/DDBJ databases">
        <authorList>
            <person name="Varghese N."/>
            <person name="Submissions S."/>
        </authorList>
    </citation>
    <scope>NUCLEOTIDE SEQUENCE [LARGE SCALE GENOMIC DNA]</scope>
    <source>
        <strain evidence="3">DSM 21580</strain>
    </source>
</reference>
<dbReference type="RefSeq" id="WP_103912280.1">
    <property type="nucleotide sequence ID" value="NZ_FNUS01000001.1"/>
</dbReference>
<protein>
    <recommendedName>
        <fullName evidence="4">TonB C-terminal domain-containing protein</fullName>
    </recommendedName>
</protein>
<dbReference type="Proteomes" id="UP000236738">
    <property type="component" value="Unassembled WGS sequence"/>
</dbReference>
<gene>
    <name evidence="2" type="ORF">SAMN05421847_0227</name>
</gene>
<sequence>MKNSNTPLNFLSFPKSCVFIAFFALFSFNTICAQSNSIEEVRINNDGFNELRSLVINNFDFTTPNLAVGTNNAKIEFDVAENGKISNIKVKGDCKYVDLELENVMKNLVYKIDKDNVTTRNMLANHYVMPVTVYIAEN</sequence>
<feature type="chain" id="PRO_5009284260" description="TonB C-terminal domain-containing protein" evidence="1">
    <location>
        <begin position="34"/>
        <end position="138"/>
    </location>
</feature>
<keyword evidence="1" id="KW-0732">Signal</keyword>
<evidence type="ECO:0000313" key="2">
    <source>
        <dbReference type="EMBL" id="SEF52617.1"/>
    </source>
</evidence>
<accession>A0A1H5SS49</accession>
<evidence type="ECO:0000256" key="1">
    <source>
        <dbReference type="SAM" id="SignalP"/>
    </source>
</evidence>
<evidence type="ECO:0000313" key="3">
    <source>
        <dbReference type="Proteomes" id="UP000236738"/>
    </source>
</evidence>
<dbReference type="OrthoDB" id="1263788at2"/>
<feature type="signal peptide" evidence="1">
    <location>
        <begin position="1"/>
        <end position="33"/>
    </location>
</feature>
<dbReference type="EMBL" id="FNUS01000001">
    <property type="protein sequence ID" value="SEF52617.1"/>
    <property type="molecule type" value="Genomic_DNA"/>
</dbReference>